<reference evidence="3" key="1">
    <citation type="journal article" date="2019" name="Int. J. Syst. Evol. Microbiol.">
        <title>The Global Catalogue of Microorganisms (GCM) 10K type strain sequencing project: providing services to taxonomists for standard genome sequencing and annotation.</title>
        <authorList>
            <consortium name="The Broad Institute Genomics Platform"/>
            <consortium name="The Broad Institute Genome Sequencing Center for Infectious Disease"/>
            <person name="Wu L."/>
            <person name="Ma J."/>
        </authorList>
    </citation>
    <scope>NUCLEOTIDE SEQUENCE [LARGE SCALE GENOMIC DNA]</scope>
    <source>
        <strain evidence="3">CCUG 56029</strain>
    </source>
</reference>
<feature type="domain" description="GmrSD restriction endonucleases N-terminal" evidence="1">
    <location>
        <begin position="17"/>
        <end position="230"/>
    </location>
</feature>
<accession>A0ABW4RC50</accession>
<proteinExistence type="predicted"/>
<evidence type="ECO:0000313" key="2">
    <source>
        <dbReference type="EMBL" id="MFD1883640.1"/>
    </source>
</evidence>
<protein>
    <submittedName>
        <fullName evidence="2">DUF262 domain-containing protein</fullName>
    </submittedName>
</protein>
<evidence type="ECO:0000313" key="3">
    <source>
        <dbReference type="Proteomes" id="UP001597213"/>
    </source>
</evidence>
<sequence length="565" mass="64148">MPDPMSSISAPQIIPIYELIDRVASGELRIPRFQRPYVWSPEDMIELFDSIFNGYPIGSLLIWETSLQDVSSLEKLGPINLTTEVRSTTSYVVDGHQRLATLVGVLSLPADFPSETMSEWRWWIGYDLENEEFVHFKRRSEDSNPTIVPLRRVIQTVDFARLTRDLATNLPDDKLDTYLERADRLNRKLRDYQVPATVMKSASLDDAVNIFARVNQRGRDMTADQMVSALSFRDETEGAFNLSDSIDAILQDLSTFGFGETERKTVLQSVLFAAGLDFTKPTYEKLVSRDSHETLRPAVEEAHKALISSARFLHDEIGLKSDRLLPYASQLSMLSFYMLSLDSNSQIAATQSADQLRKWFWTTSFNGWYAGANTTDLRKAAERMKFLAHGSLDCEQFDAFFADRPLRPLPKAFDRRSARIRASLAVQLLERHPVDPRNGETLNGFDILRDPETRDIPYFFYGLASPLGSRPANRIILPRDCGRSVRDLFLDAASNEELLASHFITETAFMALISDDAIEFMNLREDEITRVENDFLNRVGIGSISARNGNQIWNHSDEIVNDISS</sequence>
<organism evidence="2 3">
    <name type="scientific">Paracoccus pacificus</name>
    <dbReference type="NCBI Taxonomy" id="1463598"/>
    <lineage>
        <taxon>Bacteria</taxon>
        <taxon>Pseudomonadati</taxon>
        <taxon>Pseudomonadota</taxon>
        <taxon>Alphaproteobacteria</taxon>
        <taxon>Rhodobacterales</taxon>
        <taxon>Paracoccaceae</taxon>
        <taxon>Paracoccus</taxon>
    </lineage>
</organism>
<comment type="caution">
    <text evidence="2">The sequence shown here is derived from an EMBL/GenBank/DDBJ whole genome shotgun (WGS) entry which is preliminary data.</text>
</comment>
<keyword evidence="3" id="KW-1185">Reference proteome</keyword>
<gene>
    <name evidence="2" type="ORF">ACFSCT_18170</name>
</gene>
<evidence type="ECO:0000259" key="1">
    <source>
        <dbReference type="Pfam" id="PF03235"/>
    </source>
</evidence>
<dbReference type="InterPro" id="IPR004919">
    <property type="entry name" value="GmrSD_N"/>
</dbReference>
<dbReference type="PANTHER" id="PTHR37292:SF2">
    <property type="entry name" value="DUF262 DOMAIN-CONTAINING PROTEIN"/>
    <property type="match status" value="1"/>
</dbReference>
<name>A0ABW4RC50_9RHOB</name>
<dbReference type="RefSeq" id="WP_379145137.1">
    <property type="nucleotide sequence ID" value="NZ_JBHUEN010000052.1"/>
</dbReference>
<dbReference type="Proteomes" id="UP001597213">
    <property type="component" value="Unassembled WGS sequence"/>
</dbReference>
<dbReference type="PANTHER" id="PTHR37292">
    <property type="entry name" value="VNG6097C"/>
    <property type="match status" value="1"/>
</dbReference>
<dbReference type="Pfam" id="PF03235">
    <property type="entry name" value="GmrSD_N"/>
    <property type="match status" value="1"/>
</dbReference>
<dbReference type="EMBL" id="JBHUEN010000052">
    <property type="protein sequence ID" value="MFD1883640.1"/>
    <property type="molecule type" value="Genomic_DNA"/>
</dbReference>